<dbReference type="GO" id="GO:0020037">
    <property type="term" value="F:heme binding"/>
    <property type="evidence" value="ECO:0007669"/>
    <property type="project" value="InterPro"/>
</dbReference>
<proteinExistence type="predicted"/>
<dbReference type="PROSITE" id="PS51007">
    <property type="entry name" value="CYTC"/>
    <property type="match status" value="1"/>
</dbReference>
<feature type="domain" description="Cytochrome c" evidence="5">
    <location>
        <begin position="49"/>
        <end position="141"/>
    </location>
</feature>
<dbReference type="OrthoDB" id="1188886at2"/>
<dbReference type="GO" id="GO:0009055">
    <property type="term" value="F:electron transfer activity"/>
    <property type="evidence" value="ECO:0007669"/>
    <property type="project" value="InterPro"/>
</dbReference>
<dbReference type="AlphaFoldDB" id="A0A5S5DS57"/>
<comment type="caution">
    <text evidence="6">The sequence shown here is derived from an EMBL/GenBank/DDBJ whole genome shotgun (WGS) entry which is preliminary data.</text>
</comment>
<accession>A0A5S5DS57</accession>
<dbReference type="GO" id="GO:0046872">
    <property type="term" value="F:metal ion binding"/>
    <property type="evidence" value="ECO:0007669"/>
    <property type="project" value="UniProtKB-KW"/>
</dbReference>
<protein>
    <submittedName>
        <fullName evidence="6">Cytochrome c</fullName>
    </submittedName>
</protein>
<organism evidence="6 7">
    <name type="scientific">Tenacibaculum adriaticum</name>
    <dbReference type="NCBI Taxonomy" id="413713"/>
    <lineage>
        <taxon>Bacteria</taxon>
        <taxon>Pseudomonadati</taxon>
        <taxon>Bacteroidota</taxon>
        <taxon>Flavobacteriia</taxon>
        <taxon>Flavobacteriales</taxon>
        <taxon>Flavobacteriaceae</taxon>
        <taxon>Tenacibaculum</taxon>
    </lineage>
</organism>
<evidence type="ECO:0000256" key="3">
    <source>
        <dbReference type="ARBA" id="ARBA00023004"/>
    </source>
</evidence>
<dbReference type="EMBL" id="VNIA01000002">
    <property type="protein sequence ID" value="TYP98753.1"/>
    <property type="molecule type" value="Genomic_DNA"/>
</dbReference>
<evidence type="ECO:0000313" key="6">
    <source>
        <dbReference type="EMBL" id="TYP98753.1"/>
    </source>
</evidence>
<evidence type="ECO:0000313" key="7">
    <source>
        <dbReference type="Proteomes" id="UP000323136"/>
    </source>
</evidence>
<dbReference type="InterPro" id="IPR009056">
    <property type="entry name" value="Cyt_c-like_dom"/>
</dbReference>
<dbReference type="InterPro" id="IPR036909">
    <property type="entry name" value="Cyt_c-like_dom_sf"/>
</dbReference>
<keyword evidence="7" id="KW-1185">Reference proteome</keyword>
<gene>
    <name evidence="6" type="ORF">C7447_10268</name>
</gene>
<dbReference type="PROSITE" id="PS51257">
    <property type="entry name" value="PROKAR_LIPOPROTEIN"/>
    <property type="match status" value="1"/>
</dbReference>
<reference evidence="6 7" key="1">
    <citation type="submission" date="2019-07" db="EMBL/GenBank/DDBJ databases">
        <title>Genomic Encyclopedia of Type Strains, Phase IV (KMG-IV): sequencing the most valuable type-strain genomes for metagenomic binning, comparative biology and taxonomic classification.</title>
        <authorList>
            <person name="Goeker M."/>
        </authorList>
    </citation>
    <scope>NUCLEOTIDE SEQUENCE [LARGE SCALE GENOMIC DNA]</scope>
    <source>
        <strain evidence="6 7">DSM 18961</strain>
    </source>
</reference>
<dbReference type="RefSeq" id="WP_148869569.1">
    <property type="nucleotide sequence ID" value="NZ_VNIA01000002.1"/>
</dbReference>
<evidence type="ECO:0000256" key="4">
    <source>
        <dbReference type="PROSITE-ProRule" id="PRU00433"/>
    </source>
</evidence>
<evidence type="ECO:0000259" key="5">
    <source>
        <dbReference type="PROSITE" id="PS51007"/>
    </source>
</evidence>
<dbReference type="Gene3D" id="1.10.760.10">
    <property type="entry name" value="Cytochrome c-like domain"/>
    <property type="match status" value="1"/>
</dbReference>
<evidence type="ECO:0000256" key="2">
    <source>
        <dbReference type="ARBA" id="ARBA00022723"/>
    </source>
</evidence>
<sequence>MKYFFYSTAFVTVISLFSCGNNKKEVSYGKPKEIKTESKTQEKPLKNVSTIAKGKALFTEKTCTTCHQTDKKVIGPSIKEITETYNKENASILLFLQSKSNPIVDIDPGQIAVMKANLDGFVKEMKEEELKSIELYMLSIK</sequence>
<evidence type="ECO:0000256" key="1">
    <source>
        <dbReference type="ARBA" id="ARBA00022617"/>
    </source>
</evidence>
<keyword evidence="1 4" id="KW-0349">Heme</keyword>
<dbReference type="Pfam" id="PF00034">
    <property type="entry name" value="Cytochrom_C"/>
    <property type="match status" value="1"/>
</dbReference>
<keyword evidence="2 4" id="KW-0479">Metal-binding</keyword>
<name>A0A5S5DS57_9FLAO</name>
<dbReference type="SUPFAM" id="SSF46626">
    <property type="entry name" value="Cytochrome c"/>
    <property type="match status" value="1"/>
</dbReference>
<keyword evidence="3 4" id="KW-0408">Iron</keyword>
<dbReference type="Proteomes" id="UP000323136">
    <property type="component" value="Unassembled WGS sequence"/>
</dbReference>